<dbReference type="PANTHER" id="PTHR46532:SF11">
    <property type="entry name" value="DYNEIN AXONEMAL HEAVY CHAIN 12"/>
    <property type="match status" value="1"/>
</dbReference>
<proteinExistence type="predicted"/>
<organism evidence="3 4">
    <name type="scientific">Galeopterus variegatus</name>
    <name type="common">Malayan flying lemur</name>
    <name type="synonym">Cynocephalus variegatus</name>
    <dbReference type="NCBI Taxonomy" id="482537"/>
    <lineage>
        <taxon>Eukaryota</taxon>
        <taxon>Metazoa</taxon>
        <taxon>Chordata</taxon>
        <taxon>Craniata</taxon>
        <taxon>Vertebrata</taxon>
        <taxon>Euteleostomi</taxon>
        <taxon>Mammalia</taxon>
        <taxon>Eutheria</taxon>
        <taxon>Euarchontoglires</taxon>
        <taxon>Dermoptera</taxon>
        <taxon>Cynocephalidae</taxon>
        <taxon>Galeopterus</taxon>
    </lineage>
</organism>
<keyword evidence="3" id="KW-1185">Reference proteome</keyword>
<name>A0ABM0Q6P8_GALVR</name>
<keyword evidence="1" id="KW-0175">Coiled coil</keyword>
<feature type="coiled-coil region" evidence="1">
    <location>
        <begin position="187"/>
        <end position="214"/>
    </location>
</feature>
<dbReference type="InterPro" id="IPR026983">
    <property type="entry name" value="DHC"/>
</dbReference>
<protein>
    <submittedName>
        <fullName evidence="4">Dynein heavy chain 9, axonemal-like</fullName>
    </submittedName>
</protein>
<evidence type="ECO:0000259" key="2">
    <source>
        <dbReference type="Pfam" id="PF08385"/>
    </source>
</evidence>
<evidence type="ECO:0000256" key="1">
    <source>
        <dbReference type="SAM" id="Coils"/>
    </source>
</evidence>
<dbReference type="Pfam" id="PF08385">
    <property type="entry name" value="DHC_N1"/>
    <property type="match status" value="2"/>
</dbReference>
<accession>A0ABM0Q6P8</accession>
<feature type="domain" description="Dynein heavy chain tail" evidence="2">
    <location>
        <begin position="96"/>
        <end position="186"/>
    </location>
</feature>
<sequence>MSYLESRERKHIPETAAALFSSREFYRQLVANLELMANWYNKVMKTLLEVEFPLVEEELQNIDLCLRAAEETLNWKTEDSRCRTLLSITCSPTSNVLVSVLKEMSYLESRERKHIPETAAALFSSREFYRQLVANLELMANWYNKVMKTLLEVEFPLVEEELQNIDLCLRAAEETLNWKTEGIWDYVIQITNSIHDLEERIQKTKDNVEEIQNIMKAWVTPIFKRKDGKRESLLSLDDQHDQMEKYYSLIKESGLKIHALVQVITNLLDTYTVSIGKASRSIWVQEVI</sequence>
<dbReference type="Proteomes" id="UP000694923">
    <property type="component" value="Unplaced"/>
</dbReference>
<dbReference type="PANTHER" id="PTHR46532">
    <property type="entry name" value="MALE FERTILITY FACTOR KL5"/>
    <property type="match status" value="1"/>
</dbReference>
<dbReference type="GeneID" id="103584967"/>
<evidence type="ECO:0000313" key="4">
    <source>
        <dbReference type="RefSeq" id="XP_008564039.1"/>
    </source>
</evidence>
<reference evidence="4" key="1">
    <citation type="submission" date="2025-08" db="UniProtKB">
        <authorList>
            <consortium name="RefSeq"/>
        </authorList>
    </citation>
    <scope>IDENTIFICATION</scope>
</reference>
<dbReference type="RefSeq" id="XP_008564039.1">
    <property type="nucleotide sequence ID" value="XM_008565817.1"/>
</dbReference>
<evidence type="ECO:0000313" key="3">
    <source>
        <dbReference type="Proteomes" id="UP000694923"/>
    </source>
</evidence>
<gene>
    <name evidence="4" type="primary">LOC103584967</name>
</gene>
<dbReference type="InterPro" id="IPR013594">
    <property type="entry name" value="Dynein_heavy_tail"/>
</dbReference>
<feature type="domain" description="Dynein heavy chain tail" evidence="2">
    <location>
        <begin position="3"/>
        <end position="78"/>
    </location>
</feature>